<name>A0A1X9T2I6_9BACT</name>
<feature type="compositionally biased region" description="Polar residues" evidence="1">
    <location>
        <begin position="193"/>
        <end position="212"/>
    </location>
</feature>
<dbReference type="EMBL" id="CP018791">
    <property type="protein sequence ID" value="ARR02681.1"/>
    <property type="molecule type" value="Genomic_DNA"/>
</dbReference>
<accession>A0A1X9T2I6</accession>
<evidence type="ECO:0000256" key="1">
    <source>
        <dbReference type="SAM" id="MobiDB-lite"/>
    </source>
</evidence>
<feature type="region of interest" description="Disordered" evidence="1">
    <location>
        <begin position="179"/>
        <end position="212"/>
    </location>
</feature>
<evidence type="ECO:0000313" key="3">
    <source>
        <dbReference type="Proteomes" id="UP000194265"/>
    </source>
</evidence>
<gene>
    <name evidence="2" type="ORF">CVIC8964_1292</name>
</gene>
<dbReference type="RefSeq" id="WP_086333927.1">
    <property type="nucleotide sequence ID" value="NZ_CP018791.1"/>
</dbReference>
<proteinExistence type="predicted"/>
<sequence length="212" mass="22026">MFSLASMGTSTPWVSSLGSTTSSMMGNGLLDINTGFGVGPLASKVPGVAAAGGNGAGSLLSSLGGLEGLGSTVGGIAQIGSALIDGLVGYKNYQLQKDAFNFQKGILQENMARQRHEWARQDKNRANISNSWNNGQSFSQSLAGYNGDVNKLFGGNAYTPEFDYTFKNGTNSLATTAKANTTTPTATEMNRAKQVQNRPTTATPVNTVSKAA</sequence>
<dbReference type="Proteomes" id="UP000194265">
    <property type="component" value="Chromosome"/>
</dbReference>
<organism evidence="2 3">
    <name type="scientific">Campylobacter vicugnae</name>
    <dbReference type="NCBI Taxonomy" id="1660076"/>
    <lineage>
        <taxon>Bacteria</taxon>
        <taxon>Pseudomonadati</taxon>
        <taxon>Campylobacterota</taxon>
        <taxon>Epsilonproteobacteria</taxon>
        <taxon>Campylobacterales</taxon>
        <taxon>Campylobacteraceae</taxon>
        <taxon>Campylobacter</taxon>
    </lineage>
</organism>
<evidence type="ECO:0000313" key="2">
    <source>
        <dbReference type="EMBL" id="ARR02681.1"/>
    </source>
</evidence>
<protein>
    <submittedName>
        <fullName evidence="2">Uncharacterized protein</fullName>
    </submittedName>
</protein>
<dbReference type="AlphaFoldDB" id="A0A1X9T2I6"/>
<reference evidence="2 3" key="1">
    <citation type="journal article" date="2017" name="Genome Biol. Evol.">
        <title>Comparative Genomic Analysis Identifies a Campylobacter Clade Deficient in Selenium Metabolism.</title>
        <authorList>
            <person name="Miller W.G."/>
            <person name="Yee E."/>
            <person name="Lopes B.S."/>
            <person name="Chapman M.H."/>
            <person name="Huynh S."/>
            <person name="Bono J.L."/>
            <person name="Parker C.T."/>
            <person name="Strachan N.J.C."/>
            <person name="Forbes K.J."/>
        </authorList>
    </citation>
    <scope>NUCLEOTIDE SEQUENCE [LARGE SCALE GENOMIC DNA]</scope>
    <source>
        <strain evidence="2 3">RM8964</strain>
    </source>
</reference>
<dbReference type="STRING" id="1660074.CVIC8964_1292"/>